<reference evidence="1" key="1">
    <citation type="journal article" date="2014" name="Int. J. Syst. Evol. Microbiol.">
        <title>Complete genome sequence of Corynebacterium casei LMG S-19264T (=DSM 44701T), isolated from a smear-ripened cheese.</title>
        <authorList>
            <consortium name="US DOE Joint Genome Institute (JGI-PGF)"/>
            <person name="Walter F."/>
            <person name="Albersmeier A."/>
            <person name="Kalinowski J."/>
            <person name="Ruckert C."/>
        </authorList>
    </citation>
    <scope>NUCLEOTIDE SEQUENCE</scope>
    <source>
        <strain evidence="1">CGMCC 1.15493</strain>
    </source>
</reference>
<protein>
    <submittedName>
        <fullName evidence="1">Uncharacterized protein</fullName>
    </submittedName>
</protein>
<organism evidence="1 2">
    <name type="scientific">Aureimonas glaciei</name>
    <dbReference type="NCBI Taxonomy" id="1776957"/>
    <lineage>
        <taxon>Bacteria</taxon>
        <taxon>Pseudomonadati</taxon>
        <taxon>Pseudomonadota</taxon>
        <taxon>Alphaproteobacteria</taxon>
        <taxon>Hyphomicrobiales</taxon>
        <taxon>Aurantimonadaceae</taxon>
        <taxon>Aureimonas</taxon>
    </lineage>
</organism>
<evidence type="ECO:0000313" key="1">
    <source>
        <dbReference type="EMBL" id="GGD31017.1"/>
    </source>
</evidence>
<reference evidence="1" key="2">
    <citation type="submission" date="2020-09" db="EMBL/GenBank/DDBJ databases">
        <authorList>
            <person name="Sun Q."/>
            <person name="Zhou Y."/>
        </authorList>
    </citation>
    <scope>NUCLEOTIDE SEQUENCE</scope>
    <source>
        <strain evidence="1">CGMCC 1.15493</strain>
    </source>
</reference>
<dbReference type="EMBL" id="BMJJ01000009">
    <property type="protein sequence ID" value="GGD31017.1"/>
    <property type="molecule type" value="Genomic_DNA"/>
</dbReference>
<keyword evidence="2" id="KW-1185">Reference proteome</keyword>
<gene>
    <name evidence="1" type="ORF">GCM10011335_37580</name>
</gene>
<name>A0A917DDF6_9HYPH</name>
<dbReference type="Proteomes" id="UP000613160">
    <property type="component" value="Unassembled WGS sequence"/>
</dbReference>
<proteinExistence type="predicted"/>
<dbReference type="AlphaFoldDB" id="A0A917DDF6"/>
<sequence length="119" mass="12413">MTIGQLPIPIRGCLPAAVNAGEASPPNGLAGLSLEAALLSDPIREPATLPVLNQGCATVAAVRIVNGGIAVLRVASAGPAKGSVFKEICRSFRRALHTRNRKGWRLSLVQQVVGELRNV</sequence>
<accession>A0A917DDF6</accession>
<evidence type="ECO:0000313" key="2">
    <source>
        <dbReference type="Proteomes" id="UP000613160"/>
    </source>
</evidence>
<comment type="caution">
    <text evidence="1">The sequence shown here is derived from an EMBL/GenBank/DDBJ whole genome shotgun (WGS) entry which is preliminary data.</text>
</comment>